<dbReference type="PANTHER" id="PTHR11481">
    <property type="entry name" value="IMMUNOGLOBULIN FC RECEPTOR"/>
    <property type="match status" value="1"/>
</dbReference>
<keyword evidence="4" id="KW-1133">Transmembrane helix</keyword>
<feature type="compositionally biased region" description="Polar residues" evidence="3">
    <location>
        <begin position="375"/>
        <end position="386"/>
    </location>
</feature>
<dbReference type="AlphaFoldDB" id="A0A3Q1I5R4"/>
<evidence type="ECO:0000313" key="6">
    <source>
        <dbReference type="Ensembl" id="ENSATEP00000000011.2"/>
    </source>
</evidence>
<evidence type="ECO:0000256" key="4">
    <source>
        <dbReference type="SAM" id="Phobius"/>
    </source>
</evidence>
<dbReference type="GeneTree" id="ENSGT00990000204886"/>
<reference evidence="6" key="1">
    <citation type="submission" date="2021-04" db="EMBL/GenBank/DDBJ databases">
        <authorList>
            <consortium name="Wellcome Sanger Institute Data Sharing"/>
        </authorList>
    </citation>
    <scope>NUCLEOTIDE SEQUENCE [LARGE SCALE GENOMIC DNA]</scope>
</reference>
<dbReference type="Proteomes" id="UP000265040">
    <property type="component" value="Chromosome 18"/>
</dbReference>
<dbReference type="Gene3D" id="2.60.40.10">
    <property type="entry name" value="Immunoglobulins"/>
    <property type="match status" value="2"/>
</dbReference>
<evidence type="ECO:0000313" key="7">
    <source>
        <dbReference type="Proteomes" id="UP000265040"/>
    </source>
</evidence>
<protein>
    <recommendedName>
        <fullName evidence="5">Ig-like domain-containing protein</fullName>
    </recommendedName>
</protein>
<feature type="domain" description="Ig-like" evidence="5">
    <location>
        <begin position="181"/>
        <end position="252"/>
    </location>
</feature>
<proteinExistence type="predicted"/>
<dbReference type="InterPro" id="IPR050488">
    <property type="entry name" value="Ig_Fc_receptor"/>
</dbReference>
<dbReference type="InterPro" id="IPR003598">
    <property type="entry name" value="Ig_sub2"/>
</dbReference>
<dbReference type="GO" id="GO:0007166">
    <property type="term" value="P:cell surface receptor signaling pathway"/>
    <property type="evidence" value="ECO:0007669"/>
    <property type="project" value="TreeGrafter"/>
</dbReference>
<keyword evidence="2" id="KW-1015">Disulfide bond</keyword>
<dbReference type="STRING" id="64144.ENSATEP00000000011"/>
<accession>A0A3Q1I5R4</accession>
<dbReference type="InterPro" id="IPR003599">
    <property type="entry name" value="Ig_sub"/>
</dbReference>
<evidence type="ECO:0000256" key="3">
    <source>
        <dbReference type="SAM" id="MobiDB-lite"/>
    </source>
</evidence>
<evidence type="ECO:0000259" key="5">
    <source>
        <dbReference type="PROSITE" id="PS50835"/>
    </source>
</evidence>
<dbReference type="InterPro" id="IPR007110">
    <property type="entry name" value="Ig-like_dom"/>
</dbReference>
<sequence length="386" mass="42314">MFIDTRPVVPCFVISHTDNSGFSCCLNIKHQRNCTGRGNTHLHQTSAVFEFCCRNSQQLDNMEVTALCFRLVTLGVILLGHVHKSQTRKSDAVRLHVSPNRLQHFEYESVTFQCESTDGSTQLKGIRNTEEIIPACSSRKPSPRSLCAIDKVYSADSGQYWCETSNGQRSNSVNITVTGGPVILESPALVSQGEAVTLRCIKKTNSTNLPVFYKDDTPVQINAAEIRITNVSKSHEGFYKCSFSDVETSPGSWLLLRAKPVVSASSGHSTSVLILLWVAVVILLVILVLVLVGILLIRKHRVTDAVTVFSKIKRGASRSGGDNHTRVEDAGDNLRPGLETNESGNPQTKKGDSSNEETESDDYSAVPKKPRLSHSRVSLNSTADKD</sequence>
<dbReference type="Ensembl" id="ENSATET00000000011.3">
    <property type="protein sequence ID" value="ENSATEP00000000011.2"/>
    <property type="gene ID" value="ENSATEG00000000009.3"/>
</dbReference>
<dbReference type="GO" id="GO:0006955">
    <property type="term" value="P:immune response"/>
    <property type="evidence" value="ECO:0007669"/>
    <property type="project" value="TreeGrafter"/>
</dbReference>
<dbReference type="PANTHER" id="PTHR11481:SF64">
    <property type="entry name" value="FC RECEPTOR-LIKE PROTEIN 4"/>
    <property type="match status" value="1"/>
</dbReference>
<evidence type="ECO:0000256" key="2">
    <source>
        <dbReference type="ARBA" id="ARBA00023157"/>
    </source>
</evidence>
<keyword evidence="4" id="KW-0472">Membrane</keyword>
<reference evidence="6" key="3">
    <citation type="submission" date="2025-09" db="UniProtKB">
        <authorList>
            <consortium name="Ensembl"/>
        </authorList>
    </citation>
    <scope>IDENTIFICATION</scope>
</reference>
<dbReference type="SUPFAM" id="SSF48726">
    <property type="entry name" value="Immunoglobulin"/>
    <property type="match status" value="2"/>
</dbReference>
<dbReference type="InParanoid" id="A0A3Q1I5R4"/>
<dbReference type="OrthoDB" id="6151406at2759"/>
<reference evidence="6" key="2">
    <citation type="submission" date="2025-08" db="UniProtKB">
        <authorList>
            <consortium name="Ensembl"/>
        </authorList>
    </citation>
    <scope>IDENTIFICATION</scope>
</reference>
<dbReference type="SMART" id="SM00409">
    <property type="entry name" value="IG"/>
    <property type="match status" value="2"/>
</dbReference>
<dbReference type="InterPro" id="IPR013783">
    <property type="entry name" value="Ig-like_fold"/>
</dbReference>
<evidence type="ECO:0000256" key="1">
    <source>
        <dbReference type="ARBA" id="ARBA00022729"/>
    </source>
</evidence>
<keyword evidence="7" id="KW-1185">Reference proteome</keyword>
<dbReference type="InterPro" id="IPR036179">
    <property type="entry name" value="Ig-like_dom_sf"/>
</dbReference>
<organism evidence="6 7">
    <name type="scientific">Anabas testudineus</name>
    <name type="common">Climbing perch</name>
    <name type="synonym">Anthias testudineus</name>
    <dbReference type="NCBI Taxonomy" id="64144"/>
    <lineage>
        <taxon>Eukaryota</taxon>
        <taxon>Metazoa</taxon>
        <taxon>Chordata</taxon>
        <taxon>Craniata</taxon>
        <taxon>Vertebrata</taxon>
        <taxon>Euteleostomi</taxon>
        <taxon>Actinopterygii</taxon>
        <taxon>Neopterygii</taxon>
        <taxon>Teleostei</taxon>
        <taxon>Neoteleostei</taxon>
        <taxon>Acanthomorphata</taxon>
        <taxon>Anabantaria</taxon>
        <taxon>Anabantiformes</taxon>
        <taxon>Anabantoidei</taxon>
        <taxon>Anabantidae</taxon>
        <taxon>Anabas</taxon>
    </lineage>
</organism>
<keyword evidence="4" id="KW-0812">Transmembrane</keyword>
<name>A0A3Q1I5R4_ANATE</name>
<dbReference type="GO" id="GO:0004888">
    <property type="term" value="F:transmembrane signaling receptor activity"/>
    <property type="evidence" value="ECO:0007669"/>
    <property type="project" value="TreeGrafter"/>
</dbReference>
<feature type="domain" description="Ig-like" evidence="5">
    <location>
        <begin position="108"/>
        <end position="178"/>
    </location>
</feature>
<dbReference type="SMART" id="SM00408">
    <property type="entry name" value="IGc2"/>
    <property type="match status" value="2"/>
</dbReference>
<feature type="region of interest" description="Disordered" evidence="3">
    <location>
        <begin position="315"/>
        <end position="386"/>
    </location>
</feature>
<dbReference type="PROSITE" id="PS50835">
    <property type="entry name" value="IG_LIKE"/>
    <property type="match status" value="2"/>
</dbReference>
<feature type="transmembrane region" description="Helical" evidence="4">
    <location>
        <begin position="274"/>
        <end position="297"/>
    </location>
</feature>
<dbReference type="GO" id="GO:0009897">
    <property type="term" value="C:external side of plasma membrane"/>
    <property type="evidence" value="ECO:0007669"/>
    <property type="project" value="TreeGrafter"/>
</dbReference>
<keyword evidence="1" id="KW-0732">Signal</keyword>